<name>L8X792_THACA</name>
<keyword evidence="2" id="KW-1185">Reference proteome</keyword>
<organism evidence="1 2">
    <name type="scientific">Thanatephorus cucumeris (strain AG1-IA)</name>
    <name type="common">Rice sheath blight fungus</name>
    <name type="synonym">Rhizoctonia solani</name>
    <dbReference type="NCBI Taxonomy" id="983506"/>
    <lineage>
        <taxon>Eukaryota</taxon>
        <taxon>Fungi</taxon>
        <taxon>Dikarya</taxon>
        <taxon>Basidiomycota</taxon>
        <taxon>Agaricomycotina</taxon>
        <taxon>Agaricomycetes</taxon>
        <taxon>Cantharellales</taxon>
        <taxon>Ceratobasidiaceae</taxon>
        <taxon>Rhizoctonia</taxon>
        <taxon>Rhizoctonia solani AG-1</taxon>
    </lineage>
</organism>
<dbReference type="Proteomes" id="UP000011668">
    <property type="component" value="Unassembled WGS sequence"/>
</dbReference>
<sequence>MAALRKSRAVALRKVRKNLRAQEERGGYALFHRQIESNPRKPVSRGIFRYFYIAPRTLFVL</sequence>
<evidence type="ECO:0000313" key="2">
    <source>
        <dbReference type="Proteomes" id="UP000011668"/>
    </source>
</evidence>
<protein>
    <submittedName>
        <fullName evidence="1">Uncharacterized protein</fullName>
    </submittedName>
</protein>
<dbReference type="EMBL" id="AFRT01000247">
    <property type="protein sequence ID" value="ELU44908.1"/>
    <property type="molecule type" value="Genomic_DNA"/>
</dbReference>
<accession>L8X792</accession>
<gene>
    <name evidence="1" type="ORF">AG1IA_01063</name>
</gene>
<proteinExistence type="predicted"/>
<evidence type="ECO:0000313" key="1">
    <source>
        <dbReference type="EMBL" id="ELU44908.1"/>
    </source>
</evidence>
<dbReference type="AlphaFoldDB" id="L8X792"/>
<reference evidence="1 2" key="1">
    <citation type="journal article" date="2013" name="Nat. Commun.">
        <title>The evolution and pathogenic mechanisms of the rice sheath blight pathogen.</title>
        <authorList>
            <person name="Zheng A."/>
            <person name="Lin R."/>
            <person name="Xu L."/>
            <person name="Qin P."/>
            <person name="Tang C."/>
            <person name="Ai P."/>
            <person name="Zhang D."/>
            <person name="Liu Y."/>
            <person name="Sun Z."/>
            <person name="Feng H."/>
            <person name="Wang Y."/>
            <person name="Chen Y."/>
            <person name="Liang X."/>
            <person name="Fu R."/>
            <person name="Li Q."/>
            <person name="Zhang J."/>
            <person name="Yu X."/>
            <person name="Xie Z."/>
            <person name="Ding L."/>
            <person name="Guan P."/>
            <person name="Tang J."/>
            <person name="Liang Y."/>
            <person name="Wang S."/>
            <person name="Deng Q."/>
            <person name="Li S."/>
            <person name="Zhu J."/>
            <person name="Wang L."/>
            <person name="Liu H."/>
            <person name="Li P."/>
        </authorList>
    </citation>
    <scope>NUCLEOTIDE SEQUENCE [LARGE SCALE GENOMIC DNA]</scope>
    <source>
        <strain evidence="2">AG-1 IA</strain>
    </source>
</reference>
<comment type="caution">
    <text evidence="1">The sequence shown here is derived from an EMBL/GenBank/DDBJ whole genome shotgun (WGS) entry which is preliminary data.</text>
</comment>
<dbReference type="HOGENOM" id="CLU_2924302_0_0_1"/>